<evidence type="ECO:0000256" key="3">
    <source>
        <dbReference type="ARBA" id="ARBA00022723"/>
    </source>
</evidence>
<reference evidence="6" key="1">
    <citation type="submission" date="2016-10" db="EMBL/GenBank/DDBJ databases">
        <authorList>
            <person name="Varghese N."/>
        </authorList>
    </citation>
    <scope>NUCLEOTIDE SEQUENCE [LARGE SCALE GENOMIC DNA]</scope>
    <source>
        <strain evidence="6">DSM 17980</strain>
    </source>
</reference>
<dbReference type="InterPro" id="IPR009050">
    <property type="entry name" value="Globin-like_sf"/>
</dbReference>
<dbReference type="InterPro" id="IPR001486">
    <property type="entry name" value="Hemoglobin_trunc"/>
</dbReference>
<keyword evidence="6" id="KW-1185">Reference proteome</keyword>
<dbReference type="Pfam" id="PF01152">
    <property type="entry name" value="Bac_globin"/>
    <property type="match status" value="1"/>
</dbReference>
<dbReference type="EMBL" id="FPBV01000011">
    <property type="protein sequence ID" value="SFU88130.1"/>
    <property type="molecule type" value="Genomic_DNA"/>
</dbReference>
<organism evidence="5 6">
    <name type="scientific">Alicyclobacillus macrosporangiidus</name>
    <dbReference type="NCBI Taxonomy" id="392015"/>
    <lineage>
        <taxon>Bacteria</taxon>
        <taxon>Bacillati</taxon>
        <taxon>Bacillota</taxon>
        <taxon>Bacilli</taxon>
        <taxon>Bacillales</taxon>
        <taxon>Alicyclobacillaceae</taxon>
        <taxon>Alicyclobacillus</taxon>
    </lineage>
</organism>
<dbReference type="STRING" id="392015.SAMN05421543_111101"/>
<dbReference type="Gene3D" id="1.10.490.10">
    <property type="entry name" value="Globins"/>
    <property type="match status" value="1"/>
</dbReference>
<protein>
    <submittedName>
        <fullName evidence="5">Hemoglobin</fullName>
    </submittedName>
</protein>
<dbReference type="GO" id="GO:0019825">
    <property type="term" value="F:oxygen binding"/>
    <property type="evidence" value="ECO:0007669"/>
    <property type="project" value="InterPro"/>
</dbReference>
<dbReference type="AlphaFoldDB" id="A0A1I7JSN3"/>
<dbReference type="eggNOG" id="COG2346">
    <property type="taxonomic scope" value="Bacteria"/>
</dbReference>
<gene>
    <name evidence="5" type="ORF">SAMN05421543_111101</name>
</gene>
<accession>A0A1I7JSN3</accession>
<proteinExistence type="predicted"/>
<keyword evidence="2" id="KW-0349">Heme</keyword>
<evidence type="ECO:0000313" key="5">
    <source>
        <dbReference type="EMBL" id="SFU88130.1"/>
    </source>
</evidence>
<dbReference type="Proteomes" id="UP000183508">
    <property type="component" value="Unassembled WGS sequence"/>
</dbReference>
<keyword evidence="1" id="KW-0813">Transport</keyword>
<sequence>MLQKTMFELMGGEAKLDGLLDEFFRRVQADPDLGPLYPDDISPIKAAYKDFAMEMLGGPKRWTQRHSDFRMHEAHRHIPITEDRANAMIRCAKDAMNQFRIPKFVQEAARQRLESVIYDLVNTPAATFADPPAEKGDPPQPWA</sequence>
<dbReference type="GO" id="GO:0020037">
    <property type="term" value="F:heme binding"/>
    <property type="evidence" value="ECO:0007669"/>
    <property type="project" value="InterPro"/>
</dbReference>
<keyword evidence="4" id="KW-0408">Iron</keyword>
<keyword evidence="3" id="KW-0479">Metal-binding</keyword>
<evidence type="ECO:0000256" key="2">
    <source>
        <dbReference type="ARBA" id="ARBA00022617"/>
    </source>
</evidence>
<dbReference type="RefSeq" id="WP_074952872.1">
    <property type="nucleotide sequence ID" value="NZ_FPBV01000011.1"/>
</dbReference>
<name>A0A1I7JSN3_9BACL</name>
<dbReference type="SUPFAM" id="SSF46458">
    <property type="entry name" value="Globin-like"/>
    <property type="match status" value="1"/>
</dbReference>
<dbReference type="GO" id="GO:0046872">
    <property type="term" value="F:metal ion binding"/>
    <property type="evidence" value="ECO:0007669"/>
    <property type="project" value="UniProtKB-KW"/>
</dbReference>
<evidence type="ECO:0000313" key="6">
    <source>
        <dbReference type="Proteomes" id="UP000183508"/>
    </source>
</evidence>
<evidence type="ECO:0000256" key="4">
    <source>
        <dbReference type="ARBA" id="ARBA00023004"/>
    </source>
</evidence>
<dbReference type="InterPro" id="IPR012292">
    <property type="entry name" value="Globin/Proto"/>
</dbReference>
<evidence type="ECO:0000256" key="1">
    <source>
        <dbReference type="ARBA" id="ARBA00022448"/>
    </source>
</evidence>